<dbReference type="PANTHER" id="PTHR47744">
    <property type="entry name" value="OS05G0526300 PROTEIN"/>
    <property type="match status" value="1"/>
</dbReference>
<dbReference type="Pfam" id="PF12937">
    <property type="entry name" value="F-box-like"/>
    <property type="match status" value="1"/>
</dbReference>
<feature type="domain" description="F-box" evidence="1">
    <location>
        <begin position="131"/>
        <end position="177"/>
    </location>
</feature>
<organism evidence="2 3">
    <name type="scientific">Oldenlandia corymbosa var. corymbosa</name>
    <dbReference type="NCBI Taxonomy" id="529605"/>
    <lineage>
        <taxon>Eukaryota</taxon>
        <taxon>Viridiplantae</taxon>
        <taxon>Streptophyta</taxon>
        <taxon>Embryophyta</taxon>
        <taxon>Tracheophyta</taxon>
        <taxon>Spermatophyta</taxon>
        <taxon>Magnoliopsida</taxon>
        <taxon>eudicotyledons</taxon>
        <taxon>Gunneridae</taxon>
        <taxon>Pentapetalae</taxon>
        <taxon>asterids</taxon>
        <taxon>lamiids</taxon>
        <taxon>Gentianales</taxon>
        <taxon>Rubiaceae</taxon>
        <taxon>Rubioideae</taxon>
        <taxon>Spermacoceae</taxon>
        <taxon>Hedyotis-Oldenlandia complex</taxon>
        <taxon>Oldenlandia</taxon>
    </lineage>
</organism>
<keyword evidence="3" id="KW-1185">Reference proteome</keyword>
<sequence length="287" mass="32812">MESTCCDGRKLNLGFHGSISMEAKARYEELRIRESLNTRSYYPAACKELGYILRNAYSKAPKILQSLIFEDTIAGFRLLPVMSTQAAMSSANVLLQNAEFALPKQKKILAVTACKQAMVTCKRQGKSQQEEEGALEFPEDILIHIFSFLDMQSLVSAGMVSRLWCKAASDDHLWESLYVKFFGFSNDRTSMKRNASRREEFKSVYGRPSYKNVAPYRGFCSECRIVWLTDSKCYRTHSGRMCRNHNIFPISMQKIVDYVLHDCSQSESSSDSDSDIEFNSRLWAYNC</sequence>
<reference evidence="2" key="1">
    <citation type="submission" date="2023-03" db="EMBL/GenBank/DDBJ databases">
        <authorList>
            <person name="Julca I."/>
        </authorList>
    </citation>
    <scope>NUCLEOTIDE SEQUENCE</scope>
</reference>
<proteinExistence type="predicted"/>
<name>A0AAV1CAG0_OLDCO</name>
<protein>
    <submittedName>
        <fullName evidence="2">OLC1v1027532C1</fullName>
    </submittedName>
</protein>
<dbReference type="Gene3D" id="1.20.1280.50">
    <property type="match status" value="1"/>
</dbReference>
<dbReference type="SUPFAM" id="SSF81383">
    <property type="entry name" value="F-box domain"/>
    <property type="match status" value="1"/>
</dbReference>
<dbReference type="InterPro" id="IPR036047">
    <property type="entry name" value="F-box-like_dom_sf"/>
</dbReference>
<dbReference type="SMART" id="SM00256">
    <property type="entry name" value="FBOX"/>
    <property type="match status" value="1"/>
</dbReference>
<accession>A0AAV1CAG0</accession>
<evidence type="ECO:0000259" key="1">
    <source>
        <dbReference type="PROSITE" id="PS50181"/>
    </source>
</evidence>
<dbReference type="Pfam" id="PF24104">
    <property type="entry name" value="At5g52880_ARM"/>
    <property type="match status" value="1"/>
</dbReference>
<dbReference type="Proteomes" id="UP001161247">
    <property type="component" value="Chromosome 1"/>
</dbReference>
<dbReference type="EMBL" id="OX459118">
    <property type="protein sequence ID" value="CAI9092331.1"/>
    <property type="molecule type" value="Genomic_DNA"/>
</dbReference>
<dbReference type="PANTHER" id="PTHR47744:SF1">
    <property type="entry name" value="OS05G0526300 PROTEIN"/>
    <property type="match status" value="1"/>
</dbReference>
<dbReference type="PROSITE" id="PS50181">
    <property type="entry name" value="FBOX"/>
    <property type="match status" value="1"/>
</dbReference>
<evidence type="ECO:0000313" key="3">
    <source>
        <dbReference type="Proteomes" id="UP001161247"/>
    </source>
</evidence>
<dbReference type="InterPro" id="IPR057039">
    <property type="entry name" value="At5g52880_ARM"/>
</dbReference>
<dbReference type="AlphaFoldDB" id="A0AAV1CAG0"/>
<evidence type="ECO:0000313" key="2">
    <source>
        <dbReference type="EMBL" id="CAI9092331.1"/>
    </source>
</evidence>
<gene>
    <name evidence="2" type="ORF">OLC1_LOCUS4025</name>
</gene>
<dbReference type="InterPro" id="IPR001810">
    <property type="entry name" value="F-box_dom"/>
</dbReference>